<proteinExistence type="predicted"/>
<organism evidence="4 5">
    <name type="scientific">Mesorhabditis belari</name>
    <dbReference type="NCBI Taxonomy" id="2138241"/>
    <lineage>
        <taxon>Eukaryota</taxon>
        <taxon>Metazoa</taxon>
        <taxon>Ecdysozoa</taxon>
        <taxon>Nematoda</taxon>
        <taxon>Chromadorea</taxon>
        <taxon>Rhabditida</taxon>
        <taxon>Rhabditina</taxon>
        <taxon>Rhabditomorpha</taxon>
        <taxon>Rhabditoidea</taxon>
        <taxon>Rhabditidae</taxon>
        <taxon>Mesorhabditinae</taxon>
        <taxon>Mesorhabditis</taxon>
    </lineage>
</organism>
<feature type="domain" description="C-type lectin" evidence="3">
    <location>
        <begin position="30"/>
        <end position="146"/>
    </location>
</feature>
<protein>
    <recommendedName>
        <fullName evidence="3">C-type lectin domain-containing protein</fullName>
    </recommendedName>
</protein>
<keyword evidence="1" id="KW-1015">Disulfide bond</keyword>
<feature type="chain" id="PRO_5042281905" description="C-type lectin domain-containing protein" evidence="2">
    <location>
        <begin position="19"/>
        <end position="305"/>
    </location>
</feature>
<evidence type="ECO:0000256" key="2">
    <source>
        <dbReference type="SAM" id="SignalP"/>
    </source>
</evidence>
<dbReference type="Pfam" id="PF00059">
    <property type="entry name" value="Lectin_C"/>
    <property type="match status" value="2"/>
</dbReference>
<dbReference type="AlphaFoldDB" id="A0AAF3ETC1"/>
<dbReference type="Proteomes" id="UP000887575">
    <property type="component" value="Unassembled WGS sequence"/>
</dbReference>
<dbReference type="PANTHER" id="PTHR22803">
    <property type="entry name" value="MANNOSE, PHOSPHOLIPASE, LECTIN RECEPTOR RELATED"/>
    <property type="match status" value="1"/>
</dbReference>
<dbReference type="InterPro" id="IPR001304">
    <property type="entry name" value="C-type_lectin-like"/>
</dbReference>
<dbReference type="InterPro" id="IPR016186">
    <property type="entry name" value="C-type_lectin-like/link_sf"/>
</dbReference>
<keyword evidence="4" id="KW-1185">Reference proteome</keyword>
<dbReference type="SUPFAM" id="SSF56436">
    <property type="entry name" value="C-type lectin-like"/>
    <property type="match status" value="2"/>
</dbReference>
<name>A0AAF3ETC1_9BILA</name>
<feature type="signal peptide" evidence="2">
    <location>
        <begin position="1"/>
        <end position="18"/>
    </location>
</feature>
<dbReference type="InterPro" id="IPR050111">
    <property type="entry name" value="C-type_lectin/snaclec_domain"/>
</dbReference>
<dbReference type="InterPro" id="IPR018378">
    <property type="entry name" value="C-type_lectin_CS"/>
</dbReference>
<dbReference type="Gene3D" id="3.10.100.10">
    <property type="entry name" value="Mannose-Binding Protein A, subunit A"/>
    <property type="match status" value="2"/>
</dbReference>
<dbReference type="PROSITE" id="PS50041">
    <property type="entry name" value="C_TYPE_LECTIN_2"/>
    <property type="match status" value="2"/>
</dbReference>
<evidence type="ECO:0000313" key="4">
    <source>
        <dbReference type="Proteomes" id="UP000887575"/>
    </source>
</evidence>
<feature type="domain" description="C-type lectin" evidence="3">
    <location>
        <begin position="163"/>
        <end position="282"/>
    </location>
</feature>
<dbReference type="WBParaSite" id="MBELARI_LOCUS16861">
    <property type="protein sequence ID" value="MBELARI_LOCUS16861"/>
    <property type="gene ID" value="MBELARI_LOCUS16861"/>
</dbReference>
<accession>A0AAF3ETC1</accession>
<dbReference type="SMART" id="SM00034">
    <property type="entry name" value="CLECT"/>
    <property type="match status" value="2"/>
</dbReference>
<sequence>MAFTKSLLLFALVSIVQCFECPNGSQPMPNEDVCMYAINQNEFYYDVIRRCGALGAIPAKIQNLYENSYLFVALQQELNNAAPFIGVERKRNNVWTYADGTPLSYQNWALNEPNNSSNSSVCAIMDPSSGKWISTECTYARPFVCSIDGDAAQCPTGWVYNNQTNFCYYVQDFTFQDGAHWFYYTFTGAEQNCQRKKAHLVSIHTPEEDTFVRQLVTSDIRNATDANPCANQYAWIGLTGTGALGVGTWIDGSPVDYSGHATVGNSNWGIGSDAGCSVSGWNPMGTGARYVCKMAAKGKATAKLD</sequence>
<evidence type="ECO:0000256" key="1">
    <source>
        <dbReference type="ARBA" id="ARBA00023157"/>
    </source>
</evidence>
<evidence type="ECO:0000259" key="3">
    <source>
        <dbReference type="PROSITE" id="PS50041"/>
    </source>
</evidence>
<evidence type="ECO:0000313" key="5">
    <source>
        <dbReference type="WBParaSite" id="MBELARI_LOCUS16861"/>
    </source>
</evidence>
<reference evidence="5" key="1">
    <citation type="submission" date="2024-02" db="UniProtKB">
        <authorList>
            <consortium name="WormBaseParasite"/>
        </authorList>
    </citation>
    <scope>IDENTIFICATION</scope>
</reference>
<dbReference type="PROSITE" id="PS00615">
    <property type="entry name" value="C_TYPE_LECTIN_1"/>
    <property type="match status" value="1"/>
</dbReference>
<keyword evidence="2" id="KW-0732">Signal</keyword>
<dbReference type="InterPro" id="IPR016187">
    <property type="entry name" value="CTDL_fold"/>
</dbReference>